<evidence type="ECO:0000259" key="4">
    <source>
        <dbReference type="Pfam" id="PF00149"/>
    </source>
</evidence>
<feature type="domain" description="5'-Nucleotidase C-terminal" evidence="5">
    <location>
        <begin position="413"/>
        <end position="548"/>
    </location>
</feature>
<accession>A0A3A8MXU6</accession>
<comment type="caution">
    <text evidence="6">The sequence shown here is derived from an EMBL/GenBank/DDBJ whole genome shotgun (WGS) entry which is preliminary data.</text>
</comment>
<dbReference type="Pfam" id="PF02872">
    <property type="entry name" value="5_nucleotid_C"/>
    <property type="match status" value="1"/>
</dbReference>
<dbReference type="AlphaFoldDB" id="A0A3A8MXU6"/>
<proteinExistence type="inferred from homology"/>
<dbReference type="GO" id="GO:0000166">
    <property type="term" value="F:nucleotide binding"/>
    <property type="evidence" value="ECO:0007669"/>
    <property type="project" value="UniProtKB-KW"/>
</dbReference>
<dbReference type="InterPro" id="IPR004843">
    <property type="entry name" value="Calcineurin-like_PHP"/>
</dbReference>
<dbReference type="GO" id="GO:0046872">
    <property type="term" value="F:metal ion binding"/>
    <property type="evidence" value="ECO:0007669"/>
    <property type="project" value="InterPro"/>
</dbReference>
<keyword evidence="2 3" id="KW-0732">Signal</keyword>
<dbReference type="SUPFAM" id="SSF55816">
    <property type="entry name" value="5'-nucleotidase (syn. UDP-sugar hydrolase), C-terminal domain"/>
    <property type="match status" value="1"/>
</dbReference>
<dbReference type="RefSeq" id="WP_120628969.1">
    <property type="nucleotide sequence ID" value="NZ_RAWG01000275.1"/>
</dbReference>
<dbReference type="PRINTS" id="PR01607">
    <property type="entry name" value="APYRASEFAMLY"/>
</dbReference>
<keyword evidence="7" id="KW-1185">Reference proteome</keyword>
<keyword evidence="3" id="KW-0378">Hydrolase</keyword>
<dbReference type="Pfam" id="PF00149">
    <property type="entry name" value="Metallophos"/>
    <property type="match status" value="1"/>
</dbReference>
<feature type="signal peptide" evidence="3">
    <location>
        <begin position="1"/>
        <end position="17"/>
    </location>
</feature>
<evidence type="ECO:0000259" key="5">
    <source>
        <dbReference type="Pfam" id="PF02872"/>
    </source>
</evidence>
<dbReference type="SUPFAM" id="SSF56300">
    <property type="entry name" value="Metallo-dependent phosphatases"/>
    <property type="match status" value="1"/>
</dbReference>
<protein>
    <submittedName>
        <fullName evidence="6">Bifunctional metallophosphatase/5'-nucleotidase</fullName>
    </submittedName>
</protein>
<dbReference type="PROSITE" id="PS00786">
    <property type="entry name" value="5_NUCLEOTIDASE_2"/>
    <property type="match status" value="1"/>
</dbReference>
<evidence type="ECO:0000313" key="6">
    <source>
        <dbReference type="EMBL" id="RKH36866.1"/>
    </source>
</evidence>
<dbReference type="GO" id="GO:0016788">
    <property type="term" value="F:hydrolase activity, acting on ester bonds"/>
    <property type="evidence" value="ECO:0007669"/>
    <property type="project" value="InterPro"/>
</dbReference>
<dbReference type="PROSITE" id="PS51257">
    <property type="entry name" value="PROKAR_LIPOPROTEIN"/>
    <property type="match status" value="1"/>
</dbReference>
<dbReference type="InterPro" id="IPR036907">
    <property type="entry name" value="5'-Nucleotdase_C_sf"/>
</dbReference>
<dbReference type="Gene3D" id="3.60.21.10">
    <property type="match status" value="1"/>
</dbReference>
<dbReference type="OrthoDB" id="9803927at2"/>
<evidence type="ECO:0000256" key="1">
    <source>
        <dbReference type="ARBA" id="ARBA00006654"/>
    </source>
</evidence>
<reference evidence="7" key="1">
    <citation type="submission" date="2018-09" db="EMBL/GenBank/DDBJ databases">
        <authorList>
            <person name="Livingstone P.G."/>
            <person name="Whitworth D.E."/>
        </authorList>
    </citation>
    <scope>NUCLEOTIDE SEQUENCE [LARGE SCALE GENOMIC DNA]</scope>
    <source>
        <strain evidence="7">CA040B</strain>
    </source>
</reference>
<dbReference type="EMBL" id="RAWG01000275">
    <property type="protein sequence ID" value="RKH36866.1"/>
    <property type="molecule type" value="Genomic_DNA"/>
</dbReference>
<dbReference type="InterPro" id="IPR029052">
    <property type="entry name" value="Metallo-depent_PP-like"/>
</dbReference>
<sequence length="602" mass="63071">MRTFRLTALALTALASACRGGPPPAPDAVTPAAPTAVAKPAEPLRLTLVGTNDFHGWVMPHRATLPDGQKVEQGGAALFASYVARLRADNPGGVLLLDGGDLFQGTLASNLGEGAIVVDVYNLLGYTAVAIGNHEFDYGPVGPGPQATRPDEDPLGALKARMAQAKFPFLSANVREKDGRHPAWLGNDGTTVVTVKGVKVGLLGLSTLQTPQTTNPANVASLRFESLAQSALEATRTLRAQGAEVVVAIAHAGGKCPDLSDPRDTSGCSREDGEIYAVLDALPPGSVDAVVAGHTHQPMGHFFGDVPVIETTGLARSFGVVELFVDPVKRRVLPERTRIQAAIPVCGAVDATLNTCDPLRLRDAKDVRMVPATFLGAPVTPDPRVEALVAPAEARVEEEQRRPVGVAIQARMPQVYEAESALGNLIADAMRKVARSDAAVMNAGGIRADLPQGPLTFGKLYEVLPFDNTLAVLELTADELRRFLTLAYGGRKGVFAVSGLEVTLGACPGPERFRGVTLPGGAPLKAKGTYRVAVPDFLLRGGDGVGALTSTLPPERINLLQGQDLRDVLTVYGRAQGNTLKPPALGRVHTVPGTAPCTDAKP</sequence>
<dbReference type="PANTHER" id="PTHR11575">
    <property type="entry name" value="5'-NUCLEOTIDASE-RELATED"/>
    <property type="match status" value="1"/>
</dbReference>
<keyword evidence="3" id="KW-0547">Nucleotide-binding</keyword>
<gene>
    <name evidence="6" type="ORF">D7X12_31640</name>
</gene>
<dbReference type="InterPro" id="IPR006179">
    <property type="entry name" value="5_nucleotidase/apyrase"/>
</dbReference>
<evidence type="ECO:0000256" key="2">
    <source>
        <dbReference type="ARBA" id="ARBA00022729"/>
    </source>
</evidence>
<dbReference type="PANTHER" id="PTHR11575:SF24">
    <property type="entry name" value="5'-NUCLEOTIDASE"/>
    <property type="match status" value="1"/>
</dbReference>
<evidence type="ECO:0000313" key="7">
    <source>
        <dbReference type="Proteomes" id="UP000273405"/>
    </source>
</evidence>
<name>A0A3A8MXU6_9BACT</name>
<dbReference type="GO" id="GO:0009166">
    <property type="term" value="P:nucleotide catabolic process"/>
    <property type="evidence" value="ECO:0007669"/>
    <property type="project" value="InterPro"/>
</dbReference>
<feature type="chain" id="PRO_5017101316" evidence="3">
    <location>
        <begin position="18"/>
        <end position="602"/>
    </location>
</feature>
<dbReference type="InterPro" id="IPR006146">
    <property type="entry name" value="5'-Nucleotdase_CS"/>
</dbReference>
<dbReference type="Gene3D" id="3.90.780.10">
    <property type="entry name" value="5'-Nucleotidase, C-terminal domain"/>
    <property type="match status" value="1"/>
</dbReference>
<evidence type="ECO:0000256" key="3">
    <source>
        <dbReference type="RuleBase" id="RU362119"/>
    </source>
</evidence>
<dbReference type="Proteomes" id="UP000273405">
    <property type="component" value="Unassembled WGS sequence"/>
</dbReference>
<dbReference type="GO" id="GO:0030288">
    <property type="term" value="C:outer membrane-bounded periplasmic space"/>
    <property type="evidence" value="ECO:0007669"/>
    <property type="project" value="TreeGrafter"/>
</dbReference>
<comment type="similarity">
    <text evidence="1 3">Belongs to the 5'-nucleotidase family.</text>
</comment>
<dbReference type="InterPro" id="IPR008334">
    <property type="entry name" value="5'-Nucleotdase_C"/>
</dbReference>
<feature type="domain" description="Calcineurin-like phosphoesterase" evidence="4">
    <location>
        <begin position="48"/>
        <end position="298"/>
    </location>
</feature>
<organism evidence="6 7">
    <name type="scientific">Corallococcus sicarius</name>
    <dbReference type="NCBI Taxonomy" id="2316726"/>
    <lineage>
        <taxon>Bacteria</taxon>
        <taxon>Pseudomonadati</taxon>
        <taxon>Myxococcota</taxon>
        <taxon>Myxococcia</taxon>
        <taxon>Myxococcales</taxon>
        <taxon>Cystobacterineae</taxon>
        <taxon>Myxococcaceae</taxon>
        <taxon>Corallococcus</taxon>
    </lineage>
</organism>